<protein>
    <recommendedName>
        <fullName evidence="1">LysM domain-containing protein</fullName>
    </recommendedName>
</protein>
<name>A0A2N5GRN0_9BACI</name>
<evidence type="ECO:0000313" key="5">
    <source>
        <dbReference type="Proteomes" id="UP000235114"/>
    </source>
</evidence>
<comment type="caution">
    <text evidence="2">The sequence shown here is derived from an EMBL/GenBank/DDBJ whole genome shotgun (WGS) entry which is preliminary data.</text>
</comment>
<feature type="domain" description="LysM" evidence="1">
    <location>
        <begin position="213"/>
        <end position="257"/>
    </location>
</feature>
<evidence type="ECO:0000313" key="2">
    <source>
        <dbReference type="EMBL" id="PLR86101.1"/>
    </source>
</evidence>
<dbReference type="CDD" id="cd12797">
    <property type="entry name" value="M23_peptidase"/>
    <property type="match status" value="1"/>
</dbReference>
<reference evidence="3 5" key="2">
    <citation type="submission" date="2017-12" db="EMBL/GenBank/DDBJ databases">
        <title>Comparative Functional Genomics of Dry Heat Resistant strains isolated from the Viking Spacecraft.</title>
        <authorList>
            <person name="Seuylemezian A."/>
            <person name="Cooper K."/>
            <person name="Vaishampayan P."/>
        </authorList>
    </citation>
    <scope>NUCLEOTIDE SEQUENCE [LARGE SCALE GENOMIC DNA]</scope>
    <source>
        <strain evidence="3 5">ATCC 29669</strain>
    </source>
</reference>
<dbReference type="Proteomes" id="UP000234951">
    <property type="component" value="Unassembled WGS sequence"/>
</dbReference>
<dbReference type="InterPro" id="IPR036779">
    <property type="entry name" value="LysM_dom_sf"/>
</dbReference>
<dbReference type="SUPFAM" id="SSF54106">
    <property type="entry name" value="LysM domain"/>
    <property type="match status" value="2"/>
</dbReference>
<dbReference type="SMART" id="SM00257">
    <property type="entry name" value="LysM"/>
    <property type="match status" value="2"/>
</dbReference>
<dbReference type="EMBL" id="PGVD01000013">
    <property type="protein sequence ID" value="PLS00221.1"/>
    <property type="molecule type" value="Genomic_DNA"/>
</dbReference>
<dbReference type="Gene3D" id="2.70.70.10">
    <property type="entry name" value="Glucose Permease (Domain IIA)"/>
    <property type="match status" value="1"/>
</dbReference>
<dbReference type="InterPro" id="IPR018392">
    <property type="entry name" value="LysM"/>
</dbReference>
<dbReference type="PANTHER" id="PTHR21666">
    <property type="entry name" value="PEPTIDASE-RELATED"/>
    <property type="match status" value="1"/>
</dbReference>
<dbReference type="CDD" id="cd00118">
    <property type="entry name" value="LysM"/>
    <property type="match status" value="2"/>
</dbReference>
<dbReference type="RefSeq" id="WP_101575765.1">
    <property type="nucleotide sequence ID" value="NZ_PGVA01000004.1"/>
</dbReference>
<dbReference type="OrthoDB" id="9805070at2"/>
<reference evidence="2 4" key="1">
    <citation type="submission" date="2017-11" db="EMBL/GenBank/DDBJ databases">
        <title>Comparitive Functional Genomics of Dry Heat Resistant strains isolated from the Viking Spacecraft.</title>
        <authorList>
            <person name="Seuylemezian A."/>
            <person name="Cooper K."/>
            <person name="Vaishampayan P."/>
        </authorList>
    </citation>
    <scope>NUCLEOTIDE SEQUENCE [LARGE SCALE GENOMIC DNA]</scope>
    <source>
        <strain evidence="2 4">M4.6</strain>
    </source>
</reference>
<dbReference type="Pfam" id="PF01476">
    <property type="entry name" value="LysM"/>
    <property type="match status" value="2"/>
</dbReference>
<feature type="domain" description="LysM" evidence="1">
    <location>
        <begin position="263"/>
        <end position="306"/>
    </location>
</feature>
<gene>
    <name evidence="2" type="ORF">CU635_03440</name>
    <name evidence="3" type="ORF">CVD25_05150</name>
</gene>
<accession>A0A2N5GRN0</accession>
<dbReference type="Pfam" id="PF01551">
    <property type="entry name" value="Peptidase_M23"/>
    <property type="match status" value="1"/>
</dbReference>
<dbReference type="InterPro" id="IPR016047">
    <property type="entry name" value="M23ase_b-sheet_dom"/>
</dbReference>
<evidence type="ECO:0000259" key="1">
    <source>
        <dbReference type="PROSITE" id="PS51782"/>
    </source>
</evidence>
<dbReference type="PANTHER" id="PTHR21666:SF290">
    <property type="entry name" value="PEPTIDASE M23 DOMAIN PROTEIN"/>
    <property type="match status" value="1"/>
</dbReference>
<dbReference type="SUPFAM" id="SSF51261">
    <property type="entry name" value="Duplicated hybrid motif"/>
    <property type="match status" value="1"/>
</dbReference>
<dbReference type="Gene3D" id="3.10.350.10">
    <property type="entry name" value="LysM domain"/>
    <property type="match status" value="2"/>
</dbReference>
<evidence type="ECO:0000313" key="3">
    <source>
        <dbReference type="EMBL" id="PLS00221.1"/>
    </source>
</evidence>
<sequence length="310" mass="34024">MKDYIKRFLIAGIMALCVSLLFLGGKHSQAASLNISEQTAHWIWPADGVITDLYGTRHGHHKGIDIAAENGAPIYAVDRGTVVKSYYSGSYGHVVFVRHPNNFETVYAHLNKRYVQDGQTVSQGDLIGGMGNTGDSSGVHLHFEVHEAEWTAEKKNAVNPVAVLGNIAMGEAVHVFKNDKPGHTAIEAAAKPPYDLDNEAVKSEKEPEHQQEIIHTVQPGETLWSIAEHYKTSINTITTLNGIDGNMMIQPNQKLSIKSSSKNQYIVQPGDTLTSISRAANTTVKQLIEINNLESALIQPQQLLTLRIDE</sequence>
<dbReference type="InterPro" id="IPR050570">
    <property type="entry name" value="Cell_wall_metabolism_enzyme"/>
</dbReference>
<dbReference type="Proteomes" id="UP000235114">
    <property type="component" value="Unassembled WGS sequence"/>
</dbReference>
<dbReference type="EMBL" id="PGVA01000004">
    <property type="protein sequence ID" value="PLR86101.1"/>
    <property type="molecule type" value="Genomic_DNA"/>
</dbReference>
<dbReference type="GO" id="GO:0004222">
    <property type="term" value="F:metalloendopeptidase activity"/>
    <property type="evidence" value="ECO:0007669"/>
    <property type="project" value="TreeGrafter"/>
</dbReference>
<evidence type="ECO:0000313" key="4">
    <source>
        <dbReference type="Proteomes" id="UP000234951"/>
    </source>
</evidence>
<dbReference type="AlphaFoldDB" id="A0A2N5GRN0"/>
<dbReference type="InterPro" id="IPR011055">
    <property type="entry name" value="Dup_hybrid_motif"/>
</dbReference>
<proteinExistence type="predicted"/>
<keyword evidence="5" id="KW-1185">Reference proteome</keyword>
<dbReference type="PROSITE" id="PS51782">
    <property type="entry name" value="LYSM"/>
    <property type="match status" value="2"/>
</dbReference>
<organism evidence="2 4">
    <name type="scientific">Bacillus canaveralius</name>
    <dbReference type="NCBI Taxonomy" id="1403243"/>
    <lineage>
        <taxon>Bacteria</taxon>
        <taxon>Bacillati</taxon>
        <taxon>Bacillota</taxon>
        <taxon>Bacilli</taxon>
        <taxon>Bacillales</taxon>
        <taxon>Bacillaceae</taxon>
        <taxon>Bacillus</taxon>
    </lineage>
</organism>